<dbReference type="Proteomes" id="UP000092661">
    <property type="component" value="Chromosome"/>
</dbReference>
<dbReference type="Gene3D" id="3.90.1300.10">
    <property type="entry name" value="Amidase signature (AS) domain"/>
    <property type="match status" value="1"/>
</dbReference>
<dbReference type="EMBL" id="CP016534">
    <property type="protein sequence ID" value="ANU11725.1"/>
    <property type="molecule type" value="Genomic_DNA"/>
</dbReference>
<organism evidence="2 3">
    <name type="scientific">Planococcus antarcticus DSM 14505</name>
    <dbReference type="NCBI Taxonomy" id="1185653"/>
    <lineage>
        <taxon>Bacteria</taxon>
        <taxon>Bacillati</taxon>
        <taxon>Bacillota</taxon>
        <taxon>Bacilli</taxon>
        <taxon>Bacillales</taxon>
        <taxon>Caryophanaceae</taxon>
        <taxon>Planococcus</taxon>
    </lineage>
</organism>
<keyword evidence="3" id="KW-1185">Reference proteome</keyword>
<accession>A0ABN4RIS9</accession>
<protein>
    <recommendedName>
        <fullName evidence="1">Amidase domain-containing protein</fullName>
    </recommendedName>
</protein>
<dbReference type="Pfam" id="PF01425">
    <property type="entry name" value="Amidase"/>
    <property type="match status" value="1"/>
</dbReference>
<gene>
    <name evidence="2" type="ORF">BBH88_16435</name>
</gene>
<dbReference type="InterPro" id="IPR036928">
    <property type="entry name" value="AS_sf"/>
</dbReference>
<dbReference type="RefSeq" id="WP_065537153.1">
    <property type="nucleotide sequence ID" value="NZ_CP016534.2"/>
</dbReference>
<sequence length="172" mass="19416">MHDKKLEMYRKNQLDEMTFAEIQQEMTNSNLTSEKLVLMYKETISVRNKETNAVFEIHPEALPIAQALDFERQQTGPRSFLHGIPILLKDNIDTGDKMHTSAGSLALENHYALRDAKIVENLRRAGAVILGKANMTERANFMSEKMTNGYSSRGGQVKNSYGEFDVGGIYIS</sequence>
<dbReference type="PANTHER" id="PTHR42678:SF34">
    <property type="entry name" value="OS04G0183300 PROTEIN"/>
    <property type="match status" value="1"/>
</dbReference>
<dbReference type="InterPro" id="IPR023631">
    <property type="entry name" value="Amidase_dom"/>
</dbReference>
<name>A0ABN4RIS9_9BACL</name>
<dbReference type="SUPFAM" id="SSF75304">
    <property type="entry name" value="Amidase signature (AS) enzymes"/>
    <property type="match status" value="1"/>
</dbReference>
<evidence type="ECO:0000259" key="1">
    <source>
        <dbReference type="Pfam" id="PF01425"/>
    </source>
</evidence>
<feature type="domain" description="Amidase" evidence="1">
    <location>
        <begin position="36"/>
        <end position="161"/>
    </location>
</feature>
<dbReference type="PANTHER" id="PTHR42678">
    <property type="entry name" value="AMIDASE"/>
    <property type="match status" value="1"/>
</dbReference>
<evidence type="ECO:0000313" key="2">
    <source>
        <dbReference type="EMBL" id="ANU11725.1"/>
    </source>
</evidence>
<proteinExistence type="predicted"/>
<reference evidence="2" key="1">
    <citation type="submission" date="2016-10" db="EMBL/GenBank/DDBJ databases">
        <authorList>
            <person name="See-Too W.S."/>
        </authorList>
    </citation>
    <scope>NUCLEOTIDE SEQUENCE</scope>
    <source>
        <strain evidence="2">DSM 14505</strain>
    </source>
</reference>
<evidence type="ECO:0000313" key="3">
    <source>
        <dbReference type="Proteomes" id="UP000092661"/>
    </source>
</evidence>